<feature type="region of interest" description="Disordered" evidence="1">
    <location>
        <begin position="1"/>
        <end position="76"/>
    </location>
</feature>
<feature type="compositionally biased region" description="Basic and acidic residues" evidence="1">
    <location>
        <begin position="54"/>
        <end position="75"/>
    </location>
</feature>
<evidence type="ECO:0000313" key="3">
    <source>
        <dbReference type="Proteomes" id="UP000823749"/>
    </source>
</evidence>
<keyword evidence="3" id="KW-1185">Reference proteome</keyword>
<dbReference type="EMBL" id="JACTNZ010000009">
    <property type="protein sequence ID" value="KAG5530464.1"/>
    <property type="molecule type" value="Genomic_DNA"/>
</dbReference>
<proteinExistence type="predicted"/>
<reference evidence="2" key="1">
    <citation type="submission" date="2020-08" db="EMBL/GenBank/DDBJ databases">
        <title>Plant Genome Project.</title>
        <authorList>
            <person name="Zhang R.-G."/>
        </authorList>
    </citation>
    <scope>NUCLEOTIDE SEQUENCE</scope>
    <source>
        <strain evidence="2">WSP0</strain>
        <tissue evidence="2">Leaf</tissue>
    </source>
</reference>
<dbReference type="AlphaFoldDB" id="A0AAV6IV79"/>
<organism evidence="2 3">
    <name type="scientific">Rhododendron griersonianum</name>
    <dbReference type="NCBI Taxonomy" id="479676"/>
    <lineage>
        <taxon>Eukaryota</taxon>
        <taxon>Viridiplantae</taxon>
        <taxon>Streptophyta</taxon>
        <taxon>Embryophyta</taxon>
        <taxon>Tracheophyta</taxon>
        <taxon>Spermatophyta</taxon>
        <taxon>Magnoliopsida</taxon>
        <taxon>eudicotyledons</taxon>
        <taxon>Gunneridae</taxon>
        <taxon>Pentapetalae</taxon>
        <taxon>asterids</taxon>
        <taxon>Ericales</taxon>
        <taxon>Ericaceae</taxon>
        <taxon>Ericoideae</taxon>
        <taxon>Rhodoreae</taxon>
        <taxon>Rhododendron</taxon>
    </lineage>
</organism>
<feature type="compositionally biased region" description="Basic and acidic residues" evidence="1">
    <location>
        <begin position="1"/>
        <end position="10"/>
    </location>
</feature>
<evidence type="ECO:0000256" key="1">
    <source>
        <dbReference type="SAM" id="MobiDB-lite"/>
    </source>
</evidence>
<protein>
    <submittedName>
        <fullName evidence="2">Uncharacterized protein</fullName>
    </submittedName>
</protein>
<evidence type="ECO:0000313" key="2">
    <source>
        <dbReference type="EMBL" id="KAG5530464.1"/>
    </source>
</evidence>
<gene>
    <name evidence="2" type="ORF">RHGRI_025419</name>
</gene>
<accession>A0AAV6IV79</accession>
<dbReference type="Proteomes" id="UP000823749">
    <property type="component" value="Chromosome 9"/>
</dbReference>
<sequence length="108" mass="12332">MPDKALKECGRSQQRRAKHPSISSGDREYDEVGRRERPKLQISAASMINDDSERETADGEERLRRESLRERRGERGPILISVNPTVIVSIYIKGYHTPGPYTLTHATR</sequence>
<name>A0AAV6IV79_9ERIC</name>
<feature type="compositionally biased region" description="Basic and acidic residues" evidence="1">
    <location>
        <begin position="25"/>
        <end position="39"/>
    </location>
</feature>
<comment type="caution">
    <text evidence="2">The sequence shown here is derived from an EMBL/GenBank/DDBJ whole genome shotgun (WGS) entry which is preliminary data.</text>
</comment>